<dbReference type="EMBL" id="CAAALY010079526">
    <property type="protein sequence ID" value="VEL26325.1"/>
    <property type="molecule type" value="Genomic_DNA"/>
</dbReference>
<feature type="compositionally biased region" description="Polar residues" evidence="1">
    <location>
        <begin position="85"/>
        <end position="101"/>
    </location>
</feature>
<dbReference type="Proteomes" id="UP000784294">
    <property type="component" value="Unassembled WGS sequence"/>
</dbReference>
<name>A0A3S5CPQ4_9PLAT</name>
<evidence type="ECO:0000313" key="2">
    <source>
        <dbReference type="EMBL" id="VEL26325.1"/>
    </source>
</evidence>
<evidence type="ECO:0000313" key="3">
    <source>
        <dbReference type="Proteomes" id="UP000784294"/>
    </source>
</evidence>
<keyword evidence="3" id="KW-1185">Reference proteome</keyword>
<sequence length="241" mass="27229">MSDLKEEASCRKVRQTSLHVICLMGHLWPDAQIPETNYDDHYFGSDIYNSGSLSLKINTHRAAVRASTPPPSASSHSSSSESRGQFGTRNRSPLVGSNSPVGKNRPRSRSPHASFFHSGQQINYTSRSQYQQQSGETYHETRAGICSRSSTPPPSSNFADFDGSRQCDLIKASDGSLTEAPRRRRLVDDVFFRVCLHLQDPSRRVRQLAARLIRVLTTVNKYFYDYLNPLEFLFVLLRVFL</sequence>
<accession>A0A3S5CPQ4</accession>
<comment type="caution">
    <text evidence="2">The sequence shown here is derived from an EMBL/GenBank/DDBJ whole genome shotgun (WGS) entry which is preliminary data.</text>
</comment>
<protein>
    <submittedName>
        <fullName evidence="2">Uncharacterized protein</fullName>
    </submittedName>
</protein>
<feature type="compositionally biased region" description="Low complexity" evidence="1">
    <location>
        <begin position="73"/>
        <end position="83"/>
    </location>
</feature>
<evidence type="ECO:0000256" key="1">
    <source>
        <dbReference type="SAM" id="MobiDB-lite"/>
    </source>
</evidence>
<feature type="compositionally biased region" description="Polar residues" evidence="1">
    <location>
        <begin position="117"/>
        <end position="136"/>
    </location>
</feature>
<reference evidence="2" key="1">
    <citation type="submission" date="2018-11" db="EMBL/GenBank/DDBJ databases">
        <authorList>
            <consortium name="Pathogen Informatics"/>
        </authorList>
    </citation>
    <scope>NUCLEOTIDE SEQUENCE</scope>
</reference>
<dbReference type="AlphaFoldDB" id="A0A3S5CPQ4"/>
<proteinExistence type="predicted"/>
<gene>
    <name evidence="2" type="ORF">PXEA_LOCUS19765</name>
</gene>
<organism evidence="2 3">
    <name type="scientific">Protopolystoma xenopodis</name>
    <dbReference type="NCBI Taxonomy" id="117903"/>
    <lineage>
        <taxon>Eukaryota</taxon>
        <taxon>Metazoa</taxon>
        <taxon>Spiralia</taxon>
        <taxon>Lophotrochozoa</taxon>
        <taxon>Platyhelminthes</taxon>
        <taxon>Monogenea</taxon>
        <taxon>Polyopisthocotylea</taxon>
        <taxon>Polystomatidea</taxon>
        <taxon>Polystomatidae</taxon>
        <taxon>Protopolystoma</taxon>
    </lineage>
</organism>
<feature type="region of interest" description="Disordered" evidence="1">
    <location>
        <begin position="61"/>
        <end position="156"/>
    </location>
</feature>